<keyword evidence="2" id="KW-1185">Reference proteome</keyword>
<dbReference type="EMBL" id="JAEVFJ010000053">
    <property type="protein sequence ID" value="KAH8080685.1"/>
    <property type="molecule type" value="Genomic_DNA"/>
</dbReference>
<dbReference type="OrthoDB" id="3165860at2759"/>
<dbReference type="AlphaFoldDB" id="A0A8K0XKC6"/>
<accession>A0A8K0XKC6</accession>
<proteinExistence type="predicted"/>
<evidence type="ECO:0008006" key="3">
    <source>
        <dbReference type="Google" id="ProtNLM"/>
    </source>
</evidence>
<sequence length="287" mass="32453">MVAFASLSDPLLLYLRFQLSPDLPTHIALSQTCRRLRQLYLDDDPFWQFLCFGAGFGRPLRLRREERGDTVELGNALPWRMLAHVLVNHARSCEIRSCRDANADFAEHYRSSARTGIRSPLPTHTQARDRDIALHPLYFYLHFSQFPFDHATVRDPTPDVLAVLLTLLPTFPECRSSQYGPLCSHPNASCAFATFPPMESLNFQDAQGNTFLTVHNPDGCTILDINRALAALIPNEIAALEIALSHYQDLIRTSGLSKTQWADMVSKERGFLGDHEYPFLRELVALA</sequence>
<evidence type="ECO:0000313" key="1">
    <source>
        <dbReference type="EMBL" id="KAH8080685.1"/>
    </source>
</evidence>
<dbReference type="Proteomes" id="UP000813824">
    <property type="component" value="Unassembled WGS sequence"/>
</dbReference>
<evidence type="ECO:0000313" key="2">
    <source>
        <dbReference type="Proteomes" id="UP000813824"/>
    </source>
</evidence>
<reference evidence="1" key="1">
    <citation type="journal article" date="2021" name="New Phytol.">
        <title>Evolutionary innovations through gain and loss of genes in the ectomycorrhizal Boletales.</title>
        <authorList>
            <person name="Wu G."/>
            <person name="Miyauchi S."/>
            <person name="Morin E."/>
            <person name="Kuo A."/>
            <person name="Drula E."/>
            <person name="Varga T."/>
            <person name="Kohler A."/>
            <person name="Feng B."/>
            <person name="Cao Y."/>
            <person name="Lipzen A."/>
            <person name="Daum C."/>
            <person name="Hundley H."/>
            <person name="Pangilinan J."/>
            <person name="Johnson J."/>
            <person name="Barry K."/>
            <person name="LaButti K."/>
            <person name="Ng V."/>
            <person name="Ahrendt S."/>
            <person name="Min B."/>
            <person name="Choi I.G."/>
            <person name="Park H."/>
            <person name="Plett J.M."/>
            <person name="Magnuson J."/>
            <person name="Spatafora J.W."/>
            <person name="Nagy L.G."/>
            <person name="Henrissat B."/>
            <person name="Grigoriev I.V."/>
            <person name="Yang Z.L."/>
            <person name="Xu J."/>
            <person name="Martin F.M."/>
        </authorList>
    </citation>
    <scope>NUCLEOTIDE SEQUENCE</scope>
    <source>
        <strain evidence="1">KKN 215</strain>
    </source>
</reference>
<gene>
    <name evidence="1" type="ORF">BXZ70DRAFT_910910</name>
</gene>
<protein>
    <recommendedName>
        <fullName evidence="3">F-box domain-containing protein</fullName>
    </recommendedName>
</protein>
<name>A0A8K0XKC6_9AGAR</name>
<comment type="caution">
    <text evidence="1">The sequence shown here is derived from an EMBL/GenBank/DDBJ whole genome shotgun (WGS) entry which is preliminary data.</text>
</comment>
<organism evidence="1 2">
    <name type="scientific">Cristinia sonorae</name>
    <dbReference type="NCBI Taxonomy" id="1940300"/>
    <lineage>
        <taxon>Eukaryota</taxon>
        <taxon>Fungi</taxon>
        <taxon>Dikarya</taxon>
        <taxon>Basidiomycota</taxon>
        <taxon>Agaricomycotina</taxon>
        <taxon>Agaricomycetes</taxon>
        <taxon>Agaricomycetidae</taxon>
        <taxon>Agaricales</taxon>
        <taxon>Pleurotineae</taxon>
        <taxon>Stephanosporaceae</taxon>
        <taxon>Cristinia</taxon>
    </lineage>
</organism>